<keyword evidence="8" id="KW-1185">Reference proteome</keyword>
<dbReference type="Pfam" id="PF01266">
    <property type="entry name" value="DAO"/>
    <property type="match status" value="1"/>
</dbReference>
<dbReference type="Gene3D" id="3.50.50.60">
    <property type="entry name" value="FAD/NAD(P)-binding domain"/>
    <property type="match status" value="1"/>
</dbReference>
<dbReference type="InterPro" id="IPR045170">
    <property type="entry name" value="MTOX"/>
</dbReference>
<keyword evidence="3" id="KW-0285">Flavoprotein</keyword>
<sequence length="427" mass="45913">MVSNEKVLIVGAGCFGVSTAYHILKRGFTDVTVLDRSHILPAPDAASNDLNRIVRSSYSDLFYTRLAREAIASWKDREVWGDTYHESGVVVLGLSNKQAYADDAYQNDVASGARIKPLANAAAIRAAFPSDVPTASFEEHAGYLNSDSGWANAGQGLATMISKVISLGGKVLSGKTASNVIRGAGGRVTGIQCHDGMIYEASVVVIATGSWTPSAFPDIISNHTYGLSTGQCIAMLQLTEEEAERYKECPVVLDFSSGFYIFPPTDKGVIKMAMHLAGYTHTNGGVSTPRTVTTDAERGLLIPKSNIQQMRKHLREVYPELAKKPFFATRLCWYNDSPDGNWIIGRAPGNPSLVLATAGSGHAYKFLPVIGRLVADVIQGTLNPSLAAKFAIERQYTANDDSRPGMSVTELDVSQLCTPEDLLADAS</sequence>
<dbReference type="SUPFAM" id="SSF54373">
    <property type="entry name" value="FAD-linked reductases, C-terminal domain"/>
    <property type="match status" value="1"/>
</dbReference>
<evidence type="ECO:0000313" key="7">
    <source>
        <dbReference type="EMBL" id="KAF5380555.1"/>
    </source>
</evidence>
<dbReference type="PANTHER" id="PTHR10961">
    <property type="entry name" value="PEROXISOMAL SARCOSINE OXIDASE"/>
    <property type="match status" value="1"/>
</dbReference>
<dbReference type="AlphaFoldDB" id="A0A8H5M456"/>
<dbReference type="Proteomes" id="UP000565441">
    <property type="component" value="Unassembled WGS sequence"/>
</dbReference>
<comment type="similarity">
    <text evidence="2">Belongs to the MSOX/MTOX family.</text>
</comment>
<dbReference type="EMBL" id="JAACJP010000013">
    <property type="protein sequence ID" value="KAF5380555.1"/>
    <property type="molecule type" value="Genomic_DNA"/>
</dbReference>
<evidence type="ECO:0000256" key="5">
    <source>
        <dbReference type="ARBA" id="ARBA00023002"/>
    </source>
</evidence>
<comment type="caution">
    <text evidence="7">The sequence shown here is derived from an EMBL/GenBank/DDBJ whole genome shotgun (WGS) entry which is preliminary data.</text>
</comment>
<gene>
    <name evidence="7" type="ORF">D9615_004704</name>
</gene>
<keyword evidence="4" id="KW-0274">FAD</keyword>
<evidence type="ECO:0000256" key="2">
    <source>
        <dbReference type="ARBA" id="ARBA00010989"/>
    </source>
</evidence>
<keyword evidence="5" id="KW-0560">Oxidoreductase</keyword>
<evidence type="ECO:0000256" key="3">
    <source>
        <dbReference type="ARBA" id="ARBA00022630"/>
    </source>
</evidence>
<name>A0A8H5M456_9AGAR</name>
<dbReference type="GO" id="GO:0008115">
    <property type="term" value="F:sarcosine oxidase activity"/>
    <property type="evidence" value="ECO:0007669"/>
    <property type="project" value="TreeGrafter"/>
</dbReference>
<reference evidence="7 8" key="1">
    <citation type="journal article" date="2020" name="ISME J.">
        <title>Uncovering the hidden diversity of litter-decomposition mechanisms in mushroom-forming fungi.</title>
        <authorList>
            <person name="Floudas D."/>
            <person name="Bentzer J."/>
            <person name="Ahren D."/>
            <person name="Johansson T."/>
            <person name="Persson P."/>
            <person name="Tunlid A."/>
        </authorList>
    </citation>
    <scope>NUCLEOTIDE SEQUENCE [LARGE SCALE GENOMIC DNA]</scope>
    <source>
        <strain evidence="7 8">CBS 661.87</strain>
    </source>
</reference>
<evidence type="ECO:0000313" key="8">
    <source>
        <dbReference type="Proteomes" id="UP000565441"/>
    </source>
</evidence>
<dbReference type="GO" id="GO:0004657">
    <property type="term" value="F:proline dehydrogenase activity"/>
    <property type="evidence" value="ECO:0007669"/>
    <property type="project" value="TreeGrafter"/>
</dbReference>
<evidence type="ECO:0000256" key="1">
    <source>
        <dbReference type="ARBA" id="ARBA00001974"/>
    </source>
</evidence>
<dbReference type="Gene3D" id="3.30.9.10">
    <property type="entry name" value="D-Amino Acid Oxidase, subunit A, domain 2"/>
    <property type="match status" value="1"/>
</dbReference>
<proteinExistence type="inferred from homology"/>
<comment type="cofactor">
    <cofactor evidence="1">
        <name>FAD</name>
        <dbReference type="ChEBI" id="CHEBI:57692"/>
    </cofactor>
</comment>
<dbReference type="SUPFAM" id="SSF51905">
    <property type="entry name" value="FAD/NAD(P)-binding domain"/>
    <property type="match status" value="1"/>
</dbReference>
<evidence type="ECO:0000259" key="6">
    <source>
        <dbReference type="Pfam" id="PF01266"/>
    </source>
</evidence>
<dbReference type="OrthoDB" id="2219495at2759"/>
<evidence type="ECO:0000256" key="4">
    <source>
        <dbReference type="ARBA" id="ARBA00022827"/>
    </source>
</evidence>
<dbReference type="InterPro" id="IPR006076">
    <property type="entry name" value="FAD-dep_OxRdtase"/>
</dbReference>
<organism evidence="7 8">
    <name type="scientific">Tricholomella constricta</name>
    <dbReference type="NCBI Taxonomy" id="117010"/>
    <lineage>
        <taxon>Eukaryota</taxon>
        <taxon>Fungi</taxon>
        <taxon>Dikarya</taxon>
        <taxon>Basidiomycota</taxon>
        <taxon>Agaricomycotina</taxon>
        <taxon>Agaricomycetes</taxon>
        <taxon>Agaricomycetidae</taxon>
        <taxon>Agaricales</taxon>
        <taxon>Tricholomatineae</taxon>
        <taxon>Lyophyllaceae</taxon>
        <taxon>Tricholomella</taxon>
    </lineage>
</organism>
<dbReference type="InterPro" id="IPR036188">
    <property type="entry name" value="FAD/NAD-bd_sf"/>
</dbReference>
<dbReference type="GO" id="GO:0050660">
    <property type="term" value="F:flavin adenine dinucleotide binding"/>
    <property type="evidence" value="ECO:0007669"/>
    <property type="project" value="InterPro"/>
</dbReference>
<dbReference type="PANTHER" id="PTHR10961:SF46">
    <property type="entry name" value="PEROXISOMAL SARCOSINE OXIDASE"/>
    <property type="match status" value="1"/>
</dbReference>
<accession>A0A8H5M456</accession>
<feature type="domain" description="FAD dependent oxidoreductase" evidence="6">
    <location>
        <begin position="6"/>
        <end position="376"/>
    </location>
</feature>
<dbReference type="GO" id="GO:0050031">
    <property type="term" value="F:L-pipecolate oxidase activity"/>
    <property type="evidence" value="ECO:0007669"/>
    <property type="project" value="TreeGrafter"/>
</dbReference>
<protein>
    <recommendedName>
        <fullName evidence="6">FAD dependent oxidoreductase domain-containing protein</fullName>
    </recommendedName>
</protein>